<dbReference type="AlphaFoldDB" id="X0YMH3"/>
<accession>X0YMH3</accession>
<evidence type="ECO:0000313" key="1">
    <source>
        <dbReference type="EMBL" id="GAG49698.1"/>
    </source>
</evidence>
<sequence>FVKEGGYYYSAVDAGDITAEQVEKLYDWLK</sequence>
<protein>
    <submittedName>
        <fullName evidence="1">Uncharacterized protein</fullName>
    </submittedName>
</protein>
<comment type="caution">
    <text evidence="1">The sequence shown here is derived from an EMBL/GenBank/DDBJ whole genome shotgun (WGS) entry which is preliminary data.</text>
</comment>
<organism evidence="1">
    <name type="scientific">marine sediment metagenome</name>
    <dbReference type="NCBI Taxonomy" id="412755"/>
    <lineage>
        <taxon>unclassified sequences</taxon>
        <taxon>metagenomes</taxon>
        <taxon>ecological metagenomes</taxon>
    </lineage>
</organism>
<proteinExistence type="predicted"/>
<name>X0YMH3_9ZZZZ</name>
<dbReference type="EMBL" id="BARS01053215">
    <property type="protein sequence ID" value="GAG49698.1"/>
    <property type="molecule type" value="Genomic_DNA"/>
</dbReference>
<reference evidence="1" key="1">
    <citation type="journal article" date="2014" name="Front. Microbiol.">
        <title>High frequency of phylogenetically diverse reductive dehalogenase-homologous genes in deep subseafloor sedimentary metagenomes.</title>
        <authorList>
            <person name="Kawai M."/>
            <person name="Futagami T."/>
            <person name="Toyoda A."/>
            <person name="Takaki Y."/>
            <person name="Nishi S."/>
            <person name="Hori S."/>
            <person name="Arai W."/>
            <person name="Tsubouchi T."/>
            <person name="Morono Y."/>
            <person name="Uchiyama I."/>
            <person name="Ito T."/>
            <person name="Fujiyama A."/>
            <person name="Inagaki F."/>
            <person name="Takami H."/>
        </authorList>
    </citation>
    <scope>NUCLEOTIDE SEQUENCE</scope>
    <source>
        <strain evidence="1">Expedition CK06-06</strain>
    </source>
</reference>
<gene>
    <name evidence="1" type="ORF">S01H1_79000</name>
</gene>
<feature type="non-terminal residue" evidence="1">
    <location>
        <position position="1"/>
    </location>
</feature>